<dbReference type="eggNOG" id="COG0759">
    <property type="taxonomic scope" value="Bacteria"/>
</dbReference>
<comment type="caution">
    <text evidence="3">The sequence shown here is derived from an EMBL/GenBank/DDBJ whole genome shotgun (WGS) entry which is preliminary data.</text>
</comment>
<comment type="function">
    <text evidence="1">Could be involved in insertion of integral membrane proteins into the membrane.</text>
</comment>
<name>I4W5U1_9GAMM</name>
<protein>
    <recommendedName>
        <fullName evidence="1">Putative membrane protein insertion efficiency factor</fullName>
    </recommendedName>
</protein>
<dbReference type="AlphaFoldDB" id="I4W5U1"/>
<dbReference type="InterPro" id="IPR002696">
    <property type="entry name" value="Membr_insert_effic_factor_YidD"/>
</dbReference>
<dbReference type="EMBL" id="AJXT01000004">
    <property type="protein sequence ID" value="EIL94832.1"/>
    <property type="molecule type" value="Genomic_DNA"/>
</dbReference>
<comment type="subcellular location">
    <subcellularLocation>
        <location evidence="1">Cell membrane</location>
        <topology evidence="1">Peripheral membrane protein</topology>
        <orientation evidence="1">Cytoplasmic side</orientation>
    </subcellularLocation>
</comment>
<dbReference type="STRING" id="1163407.UU7_01687"/>
<dbReference type="PANTHER" id="PTHR33383">
    <property type="entry name" value="MEMBRANE PROTEIN INSERTION EFFICIENCY FACTOR-RELATED"/>
    <property type="match status" value="1"/>
</dbReference>
<keyword evidence="4" id="KW-1185">Reference proteome</keyword>
<evidence type="ECO:0000256" key="2">
    <source>
        <dbReference type="SAM" id="Phobius"/>
    </source>
</evidence>
<dbReference type="PROSITE" id="PS01307">
    <property type="entry name" value="MOTA"/>
    <property type="match status" value="1"/>
</dbReference>
<dbReference type="InterPro" id="IPR000540">
    <property type="entry name" value="Flag_MotA_CS"/>
</dbReference>
<feature type="transmembrane region" description="Helical" evidence="2">
    <location>
        <begin position="104"/>
        <end position="125"/>
    </location>
</feature>
<keyword evidence="2" id="KW-1133">Transmembrane helix</keyword>
<dbReference type="PATRIC" id="fig|1163407.3.peg.332"/>
<keyword evidence="1" id="KW-1003">Cell membrane</keyword>
<dbReference type="Pfam" id="PF01809">
    <property type="entry name" value="YidD"/>
    <property type="match status" value="1"/>
</dbReference>
<feature type="transmembrane region" description="Helical" evidence="2">
    <location>
        <begin position="231"/>
        <end position="248"/>
    </location>
</feature>
<dbReference type="NCBIfam" id="TIGR00278">
    <property type="entry name" value="membrane protein insertion efficiency factor YidD"/>
    <property type="match status" value="1"/>
</dbReference>
<dbReference type="GO" id="GO:0005886">
    <property type="term" value="C:plasma membrane"/>
    <property type="evidence" value="ECO:0007669"/>
    <property type="project" value="UniProtKB-SubCell"/>
</dbReference>
<feature type="transmembrane region" description="Helical" evidence="2">
    <location>
        <begin position="131"/>
        <end position="151"/>
    </location>
</feature>
<keyword evidence="2" id="KW-0812">Transmembrane</keyword>
<gene>
    <name evidence="3" type="ORF">UU7_01687</name>
</gene>
<evidence type="ECO:0000313" key="4">
    <source>
        <dbReference type="Proteomes" id="UP000003226"/>
    </source>
</evidence>
<feature type="transmembrane region" description="Helical" evidence="2">
    <location>
        <begin position="158"/>
        <end position="182"/>
    </location>
</feature>
<feature type="transmembrane region" description="Helical" evidence="2">
    <location>
        <begin position="202"/>
        <end position="224"/>
    </location>
</feature>
<proteinExistence type="inferred from homology"/>
<sequence>MLVVEDSAYRPSSWVMPLSSFFAASLFIEDDVFCFLEEEAWGAAASARGVTMAVALATLPLNRVLAGAGDTCFAAATGAGFATAFSAGWIVFGAGLAAGLAARFAAGFATTAGLATTLAGLVAALRALPAAALPFFATTLPAAGFFATTLAGGAFFTAAFFVAPLVATFFVAAALTGADFFIGDLLAGDLAADDLATGLPTTFFDAAFFTAGLLAGLAAAFGLVLAAAFDATLAGVLLAFFTVAPLPATVDLPALLPDEAPAFCALAAVELRVVFAISLHRWWPWRPGVIAHVSCTSKPASGILVPLPDAGRSGTVNIPSRFILWLLHLYKRWLSPLLGPRCRFHPSCSDYARIAVTRFGPWRGSLLTGWRLLRCQPLCDGGDDPVPEHFHFSRCRHQGDSVDPQ</sequence>
<reference evidence="3 4" key="1">
    <citation type="journal article" date="2012" name="J. Bacteriol.">
        <title>Genome sequences for six rhodanobacter strains, isolated from soils and the terrestrial subsurface, with variable denitrification capabilities.</title>
        <authorList>
            <person name="Kostka J.E."/>
            <person name="Green S.J."/>
            <person name="Rishishwar L."/>
            <person name="Prakash O."/>
            <person name="Katz L.S."/>
            <person name="Marino-Ramirez L."/>
            <person name="Jordan I.K."/>
            <person name="Munk C."/>
            <person name="Ivanova N."/>
            <person name="Mikhailova N."/>
            <person name="Watson D.B."/>
            <person name="Brown S.D."/>
            <person name="Palumbo A.V."/>
            <person name="Brooks S.C."/>
        </authorList>
    </citation>
    <scope>NUCLEOTIDE SEQUENCE [LARGE SCALE GENOMIC DNA]</scope>
    <source>
        <strain evidence="3 4">B39</strain>
    </source>
</reference>
<feature type="transmembrane region" description="Helical" evidence="2">
    <location>
        <begin position="73"/>
        <end position="92"/>
    </location>
</feature>
<dbReference type="HAMAP" id="MF_00386">
    <property type="entry name" value="UPF0161_YidD"/>
    <property type="match status" value="1"/>
</dbReference>
<organism evidence="3 4">
    <name type="scientific">Rhodanobacter spathiphylli B39</name>
    <dbReference type="NCBI Taxonomy" id="1163407"/>
    <lineage>
        <taxon>Bacteria</taxon>
        <taxon>Pseudomonadati</taxon>
        <taxon>Pseudomonadota</taxon>
        <taxon>Gammaproteobacteria</taxon>
        <taxon>Lysobacterales</taxon>
        <taxon>Rhodanobacteraceae</taxon>
        <taxon>Rhodanobacter</taxon>
    </lineage>
</organism>
<accession>I4W5U1</accession>
<dbReference type="PANTHER" id="PTHR33383:SF1">
    <property type="entry name" value="MEMBRANE PROTEIN INSERTION EFFICIENCY FACTOR-RELATED"/>
    <property type="match status" value="1"/>
</dbReference>
<keyword evidence="1 2" id="KW-0472">Membrane</keyword>
<evidence type="ECO:0000313" key="3">
    <source>
        <dbReference type="EMBL" id="EIL94832.1"/>
    </source>
</evidence>
<evidence type="ECO:0000256" key="1">
    <source>
        <dbReference type="HAMAP-Rule" id="MF_00386"/>
    </source>
</evidence>
<comment type="similarity">
    <text evidence="1">Belongs to the UPF0161 family.</text>
</comment>
<dbReference type="SMART" id="SM01234">
    <property type="entry name" value="Haemolytic"/>
    <property type="match status" value="1"/>
</dbReference>
<dbReference type="Proteomes" id="UP000003226">
    <property type="component" value="Unassembled WGS sequence"/>
</dbReference>